<evidence type="ECO:0000256" key="1">
    <source>
        <dbReference type="ARBA" id="ARBA00023015"/>
    </source>
</evidence>
<proteinExistence type="predicted"/>
<evidence type="ECO:0000259" key="4">
    <source>
        <dbReference type="PROSITE" id="PS01124"/>
    </source>
</evidence>
<protein>
    <submittedName>
        <fullName evidence="5">AraC family transcriptional regulator</fullName>
    </submittedName>
</protein>
<evidence type="ECO:0000313" key="5">
    <source>
        <dbReference type="EMBL" id="HHM02591.1"/>
    </source>
</evidence>
<sequence length="80" mass="9392">MDTYQLIEQALTFIEQRQRHQPSLEEIAAHLRISPFHLQRTFKEWVGISPKRFLQFLTINNARALLRESRTVLEAAWGSG</sequence>
<dbReference type="InterPro" id="IPR018060">
    <property type="entry name" value="HTH_AraC"/>
</dbReference>
<dbReference type="PROSITE" id="PS01124">
    <property type="entry name" value="HTH_ARAC_FAMILY_2"/>
    <property type="match status" value="1"/>
</dbReference>
<reference evidence="5" key="1">
    <citation type="journal article" date="2020" name="mSystems">
        <title>Genome- and Community-Level Interaction Insights into Carbon Utilization and Element Cycling Functions of Hydrothermarchaeota in Hydrothermal Sediment.</title>
        <authorList>
            <person name="Zhou Z."/>
            <person name="Liu Y."/>
            <person name="Xu W."/>
            <person name="Pan J."/>
            <person name="Luo Z.H."/>
            <person name="Li M."/>
        </authorList>
    </citation>
    <scope>NUCLEOTIDE SEQUENCE [LARGE SCALE GENOMIC DNA]</scope>
    <source>
        <strain evidence="5">HyVt-460</strain>
    </source>
</reference>
<dbReference type="EMBL" id="DRLI01000239">
    <property type="protein sequence ID" value="HHM02591.1"/>
    <property type="molecule type" value="Genomic_DNA"/>
</dbReference>
<gene>
    <name evidence="5" type="ORF">ENJ15_06220</name>
</gene>
<dbReference type="SMART" id="SM00342">
    <property type="entry name" value="HTH_ARAC"/>
    <property type="match status" value="1"/>
</dbReference>
<dbReference type="InterPro" id="IPR009057">
    <property type="entry name" value="Homeodomain-like_sf"/>
</dbReference>
<dbReference type="GO" id="GO:0043565">
    <property type="term" value="F:sequence-specific DNA binding"/>
    <property type="evidence" value="ECO:0007669"/>
    <property type="project" value="InterPro"/>
</dbReference>
<keyword evidence="1" id="KW-0805">Transcription regulation</keyword>
<feature type="domain" description="HTH araC/xylS-type" evidence="4">
    <location>
        <begin position="8"/>
        <end position="80"/>
    </location>
</feature>
<evidence type="ECO:0000256" key="2">
    <source>
        <dbReference type="ARBA" id="ARBA00023125"/>
    </source>
</evidence>
<dbReference type="AlphaFoldDB" id="A0A7V5RPX4"/>
<keyword evidence="3" id="KW-0804">Transcription</keyword>
<evidence type="ECO:0000256" key="3">
    <source>
        <dbReference type="ARBA" id="ARBA00023163"/>
    </source>
</evidence>
<dbReference type="Proteomes" id="UP000885771">
    <property type="component" value="Unassembled WGS sequence"/>
</dbReference>
<dbReference type="Pfam" id="PF12833">
    <property type="entry name" value="HTH_18"/>
    <property type="match status" value="1"/>
</dbReference>
<keyword evidence="2" id="KW-0238">DNA-binding</keyword>
<dbReference type="SUPFAM" id="SSF46689">
    <property type="entry name" value="Homeodomain-like"/>
    <property type="match status" value="1"/>
</dbReference>
<accession>A0A7V5RPX4</accession>
<dbReference type="PANTHER" id="PTHR46796">
    <property type="entry name" value="HTH-TYPE TRANSCRIPTIONAL ACTIVATOR RHAS-RELATED"/>
    <property type="match status" value="1"/>
</dbReference>
<organism evidence="5">
    <name type="scientific">Caldithrix abyssi</name>
    <dbReference type="NCBI Taxonomy" id="187145"/>
    <lineage>
        <taxon>Bacteria</taxon>
        <taxon>Pseudomonadati</taxon>
        <taxon>Calditrichota</taxon>
        <taxon>Calditrichia</taxon>
        <taxon>Calditrichales</taxon>
        <taxon>Calditrichaceae</taxon>
        <taxon>Caldithrix</taxon>
    </lineage>
</organism>
<comment type="caution">
    <text evidence="5">The sequence shown here is derived from an EMBL/GenBank/DDBJ whole genome shotgun (WGS) entry which is preliminary data.</text>
</comment>
<name>A0A7V5RPX4_CALAY</name>
<dbReference type="GO" id="GO:0003700">
    <property type="term" value="F:DNA-binding transcription factor activity"/>
    <property type="evidence" value="ECO:0007669"/>
    <property type="project" value="InterPro"/>
</dbReference>
<feature type="non-terminal residue" evidence="5">
    <location>
        <position position="80"/>
    </location>
</feature>
<dbReference type="InterPro" id="IPR050204">
    <property type="entry name" value="AraC_XylS_family_regulators"/>
</dbReference>
<dbReference type="Gene3D" id="1.10.10.60">
    <property type="entry name" value="Homeodomain-like"/>
    <property type="match status" value="1"/>
</dbReference>